<dbReference type="GeneID" id="17270376"/>
<proteinExistence type="predicted"/>
<dbReference type="SUPFAM" id="SSF54637">
    <property type="entry name" value="Thioesterase/thiol ester dehydrase-isomerase"/>
    <property type="match status" value="1"/>
</dbReference>
<dbReference type="EnsemblProtists" id="EOD24824">
    <property type="protein sequence ID" value="EOD24824"/>
    <property type="gene ID" value="EMIHUDRAFT_238220"/>
</dbReference>
<keyword evidence="3" id="KW-1185">Reference proteome</keyword>
<feature type="domain" description="Thioesterase" evidence="1">
    <location>
        <begin position="238"/>
        <end position="309"/>
    </location>
</feature>
<dbReference type="PaxDb" id="2903-EOD24824"/>
<dbReference type="Pfam" id="PF03061">
    <property type="entry name" value="4HBT"/>
    <property type="match status" value="1"/>
</dbReference>
<dbReference type="GeneID" id="17281895"/>
<dbReference type="InterPro" id="IPR006683">
    <property type="entry name" value="Thioestr_dom"/>
</dbReference>
<dbReference type="Gene3D" id="3.10.129.10">
    <property type="entry name" value="Hotdog Thioesterase"/>
    <property type="match status" value="1"/>
</dbReference>
<dbReference type="RefSeq" id="XP_005789054.1">
    <property type="nucleotide sequence ID" value="XM_005788997.1"/>
</dbReference>
<dbReference type="RefSeq" id="XP_005777253.1">
    <property type="nucleotide sequence ID" value="XM_005777196.1"/>
</dbReference>
<protein>
    <recommendedName>
        <fullName evidence="1">Thioesterase domain-containing protein</fullName>
    </recommendedName>
</protein>
<evidence type="ECO:0000259" key="1">
    <source>
        <dbReference type="Pfam" id="PF03061"/>
    </source>
</evidence>
<reference evidence="2" key="2">
    <citation type="submission" date="2024-10" db="UniProtKB">
        <authorList>
            <consortium name="EnsemblProtists"/>
        </authorList>
    </citation>
    <scope>IDENTIFICATION</scope>
</reference>
<accession>A0A0D3JMT9</accession>
<dbReference type="KEGG" id="ehx:EMIHUDRAFT_238220"/>
<reference evidence="3" key="1">
    <citation type="journal article" date="2013" name="Nature">
        <title>Pan genome of the phytoplankton Emiliania underpins its global distribution.</title>
        <authorList>
            <person name="Read B.A."/>
            <person name="Kegel J."/>
            <person name="Klute M.J."/>
            <person name="Kuo A."/>
            <person name="Lefebvre S.C."/>
            <person name="Maumus F."/>
            <person name="Mayer C."/>
            <person name="Miller J."/>
            <person name="Monier A."/>
            <person name="Salamov A."/>
            <person name="Young J."/>
            <person name="Aguilar M."/>
            <person name="Claverie J.M."/>
            <person name="Frickenhaus S."/>
            <person name="Gonzalez K."/>
            <person name="Herman E.K."/>
            <person name="Lin Y.C."/>
            <person name="Napier J."/>
            <person name="Ogata H."/>
            <person name="Sarno A.F."/>
            <person name="Shmutz J."/>
            <person name="Schroeder D."/>
            <person name="de Vargas C."/>
            <person name="Verret F."/>
            <person name="von Dassow P."/>
            <person name="Valentin K."/>
            <person name="Van de Peer Y."/>
            <person name="Wheeler G."/>
            <person name="Dacks J.B."/>
            <person name="Delwiche C.F."/>
            <person name="Dyhrman S.T."/>
            <person name="Glockner G."/>
            <person name="John U."/>
            <person name="Richards T."/>
            <person name="Worden A.Z."/>
            <person name="Zhang X."/>
            <person name="Grigoriev I.V."/>
            <person name="Allen A.E."/>
            <person name="Bidle K."/>
            <person name="Borodovsky M."/>
            <person name="Bowler C."/>
            <person name="Brownlee C."/>
            <person name="Cock J.M."/>
            <person name="Elias M."/>
            <person name="Gladyshev V.N."/>
            <person name="Groth M."/>
            <person name="Guda C."/>
            <person name="Hadaegh A."/>
            <person name="Iglesias-Rodriguez M.D."/>
            <person name="Jenkins J."/>
            <person name="Jones B.M."/>
            <person name="Lawson T."/>
            <person name="Leese F."/>
            <person name="Lindquist E."/>
            <person name="Lobanov A."/>
            <person name="Lomsadze A."/>
            <person name="Malik S.B."/>
            <person name="Marsh M.E."/>
            <person name="Mackinder L."/>
            <person name="Mock T."/>
            <person name="Mueller-Roeber B."/>
            <person name="Pagarete A."/>
            <person name="Parker M."/>
            <person name="Probert I."/>
            <person name="Quesneville H."/>
            <person name="Raines C."/>
            <person name="Rensing S.A."/>
            <person name="Riano-Pachon D.M."/>
            <person name="Richier S."/>
            <person name="Rokitta S."/>
            <person name="Shiraiwa Y."/>
            <person name="Soanes D.M."/>
            <person name="van der Giezen M."/>
            <person name="Wahlund T.M."/>
            <person name="Williams B."/>
            <person name="Wilson W."/>
            <person name="Wolfe G."/>
            <person name="Wurch L.L."/>
        </authorList>
    </citation>
    <scope>NUCLEOTIDE SEQUENCE</scope>
</reference>
<dbReference type="eggNOG" id="ENOG502SRS8">
    <property type="taxonomic scope" value="Eukaryota"/>
</dbReference>
<evidence type="ECO:0000313" key="3">
    <source>
        <dbReference type="Proteomes" id="UP000013827"/>
    </source>
</evidence>
<sequence>MRPPPRGEPFTDFDELAEELAAQFNGDATALPDEAKSEWSEAELQMFFASGGQITPPPNPKLRAAARELEAKHDLRSPAQIEADAALELAREAAQKAPWWEKVTELDRQKAGVYRDAALARGIPDRPHGLIPADDPHFRQLHKAKHILPFEKHILFWESSQPHIKGGADGESRSVALHADEGYTHGDSACAGRGLDLRYFWDSSTLKVVAAVAYSQKAVGGWSAVEDETSTRWRSTLVHGGLLEAVLDELTAEVMKINIAPDMVTSEMTVRFKKPSSPGVVYKAEAAIVDVSPPLVTVSGRILTQGDEEASLVAQLQGEYFCDDVEPPPGALGWEAGRLREYFEAGGA</sequence>
<name>A0A0D3JMT9_EMIH1</name>
<dbReference type="InterPro" id="IPR029069">
    <property type="entry name" value="HotDog_dom_sf"/>
</dbReference>
<dbReference type="Proteomes" id="UP000013827">
    <property type="component" value="Unassembled WGS sequence"/>
</dbReference>
<evidence type="ECO:0000313" key="2">
    <source>
        <dbReference type="EnsemblProtists" id="EOD24824"/>
    </source>
</evidence>
<organism evidence="2 3">
    <name type="scientific">Emiliania huxleyi (strain CCMP1516)</name>
    <dbReference type="NCBI Taxonomy" id="280463"/>
    <lineage>
        <taxon>Eukaryota</taxon>
        <taxon>Haptista</taxon>
        <taxon>Haptophyta</taxon>
        <taxon>Prymnesiophyceae</taxon>
        <taxon>Isochrysidales</taxon>
        <taxon>Noelaerhabdaceae</taxon>
        <taxon>Emiliania</taxon>
    </lineage>
</organism>
<dbReference type="KEGG" id="ehx:EMIHUDRAFT_226132"/>
<dbReference type="HOGENOM" id="CLU_797937_0_0_1"/>
<dbReference type="EnsemblProtists" id="EOD36625">
    <property type="protein sequence ID" value="EOD36625"/>
    <property type="gene ID" value="EMIHUDRAFT_226132"/>
</dbReference>
<dbReference type="AlphaFoldDB" id="A0A0D3JMT9"/>